<protein>
    <recommendedName>
        <fullName evidence="2">DUF4283 domain-containing protein</fullName>
    </recommendedName>
</protein>
<accession>A0A398AM69</accession>
<name>A0A398AM69_BRACM</name>
<evidence type="ECO:0000259" key="2">
    <source>
        <dbReference type="Pfam" id="PF14111"/>
    </source>
</evidence>
<evidence type="ECO:0000313" key="4">
    <source>
        <dbReference type="Proteomes" id="UP000264353"/>
    </source>
</evidence>
<dbReference type="InterPro" id="IPR040256">
    <property type="entry name" value="At4g02000-like"/>
</dbReference>
<feature type="compositionally biased region" description="Basic and acidic residues" evidence="1">
    <location>
        <begin position="264"/>
        <end position="284"/>
    </location>
</feature>
<sequence>MARRLSTAEKGKAVALDSHEPPRKARVRIQAPDTTNLIAKHSLTLIGKVTNPSVQKVWSLIPFFTEHWNTEVRPIGADLGQGMFQFQFELESDLLAVLEKRPYHYARWMVILQRWEPTISPSFPSLIPFWIKVQGIPLHLWEEGTIKSIGKDIGIFETSEITPTSVRMRVQINGRLPLITSSVIEYSTGEEVTATLIYEKLEKHCSKCFRLDHEIKDCLDARAEKKAKEKEQNSLFEETTNRRVPETTTKRQAEPFRFTASRSKEEFTSHYRSRTSDSSRHYDRPSAFNRLSQDRNREHRVWKEKNVSHRATKHDPRRHGYDRRPGSYYARGENRVPDANEQHFSETSQHRPTYREIQREGLSIRQEEVGSPRTHQSPSARGVPLQNLQTPIPQEALDVALGEIRD</sequence>
<feature type="region of interest" description="Disordered" evidence="1">
    <location>
        <begin position="1"/>
        <end position="20"/>
    </location>
</feature>
<gene>
    <name evidence="3" type="ORF">BRARA_B03403</name>
</gene>
<dbReference type="InterPro" id="IPR025558">
    <property type="entry name" value="DUF4283"/>
</dbReference>
<feature type="domain" description="DUF4283" evidence="2">
    <location>
        <begin position="39"/>
        <end position="121"/>
    </location>
</feature>
<feature type="compositionally biased region" description="Basic residues" evidence="1">
    <location>
        <begin position="308"/>
        <end position="317"/>
    </location>
</feature>
<feature type="non-terminal residue" evidence="3">
    <location>
        <position position="406"/>
    </location>
</feature>
<proteinExistence type="predicted"/>
<feature type="region of interest" description="Disordered" evidence="1">
    <location>
        <begin position="264"/>
        <end position="285"/>
    </location>
</feature>
<feature type="region of interest" description="Disordered" evidence="1">
    <location>
        <begin position="230"/>
        <end position="249"/>
    </location>
</feature>
<organism evidence="3 4">
    <name type="scientific">Brassica campestris</name>
    <name type="common">Field mustard</name>
    <dbReference type="NCBI Taxonomy" id="3711"/>
    <lineage>
        <taxon>Eukaryota</taxon>
        <taxon>Viridiplantae</taxon>
        <taxon>Streptophyta</taxon>
        <taxon>Embryophyta</taxon>
        <taxon>Tracheophyta</taxon>
        <taxon>Spermatophyta</taxon>
        <taxon>Magnoliopsida</taxon>
        <taxon>eudicotyledons</taxon>
        <taxon>Gunneridae</taxon>
        <taxon>Pentapetalae</taxon>
        <taxon>rosids</taxon>
        <taxon>malvids</taxon>
        <taxon>Brassicales</taxon>
        <taxon>Brassicaceae</taxon>
        <taxon>Brassiceae</taxon>
        <taxon>Brassica</taxon>
    </lineage>
</organism>
<dbReference type="PANTHER" id="PTHR31286:SF163">
    <property type="entry name" value="ZINC KNUCKLE CX2CX4HX4C DOMAIN-CONTAINING PROTEIN"/>
    <property type="match status" value="1"/>
</dbReference>
<dbReference type="AlphaFoldDB" id="A0A398AM69"/>
<feature type="region of interest" description="Disordered" evidence="1">
    <location>
        <begin position="361"/>
        <end position="394"/>
    </location>
</feature>
<evidence type="ECO:0000313" key="3">
    <source>
        <dbReference type="EMBL" id="RID76433.1"/>
    </source>
</evidence>
<dbReference type="Pfam" id="PF14111">
    <property type="entry name" value="DUF4283"/>
    <property type="match status" value="1"/>
</dbReference>
<dbReference type="PANTHER" id="PTHR31286">
    <property type="entry name" value="GLYCINE-RICH CELL WALL STRUCTURAL PROTEIN 1.8-LIKE"/>
    <property type="match status" value="1"/>
</dbReference>
<feature type="compositionally biased region" description="Basic and acidic residues" evidence="1">
    <location>
        <begin position="239"/>
        <end position="249"/>
    </location>
</feature>
<evidence type="ECO:0000256" key="1">
    <source>
        <dbReference type="SAM" id="MobiDB-lite"/>
    </source>
</evidence>
<reference evidence="3 4" key="1">
    <citation type="submission" date="2018-06" db="EMBL/GenBank/DDBJ databases">
        <title>WGS assembly of Brassica rapa FPsc.</title>
        <authorList>
            <person name="Bowman J."/>
            <person name="Kohchi T."/>
            <person name="Yamato K."/>
            <person name="Jenkins J."/>
            <person name="Shu S."/>
            <person name="Ishizaki K."/>
            <person name="Yamaoka S."/>
            <person name="Nishihama R."/>
            <person name="Nakamura Y."/>
            <person name="Berger F."/>
            <person name="Adam C."/>
            <person name="Aki S."/>
            <person name="Althoff F."/>
            <person name="Araki T."/>
            <person name="Arteaga-Vazquez M."/>
            <person name="Balasubrmanian S."/>
            <person name="Bauer D."/>
            <person name="Boehm C."/>
            <person name="Briginshaw L."/>
            <person name="Caballero-Perez J."/>
            <person name="Catarino B."/>
            <person name="Chen F."/>
            <person name="Chiyoda S."/>
            <person name="Chovatia M."/>
            <person name="Davies K."/>
            <person name="Delmans M."/>
            <person name="Demura T."/>
            <person name="Dierschke T."/>
            <person name="Dolan L."/>
            <person name="Dorantes-Acosta A."/>
            <person name="Eklund D."/>
            <person name="Florent S."/>
            <person name="Flores-Sandoval E."/>
            <person name="Fujiyama A."/>
            <person name="Fukuzawa H."/>
            <person name="Galik B."/>
            <person name="Grimanelli D."/>
            <person name="Grimwood J."/>
            <person name="Grossniklaus U."/>
            <person name="Hamada T."/>
            <person name="Haseloff J."/>
            <person name="Hetherington A."/>
            <person name="Higo A."/>
            <person name="Hirakawa Y."/>
            <person name="Hundley H."/>
            <person name="Ikeda Y."/>
            <person name="Inoue K."/>
            <person name="Inoue S."/>
            <person name="Ishida S."/>
            <person name="Jia Q."/>
            <person name="Kakita M."/>
            <person name="Kanazawa T."/>
            <person name="Kawai Y."/>
            <person name="Kawashima T."/>
            <person name="Kennedy M."/>
            <person name="Kinose K."/>
            <person name="Kinoshita T."/>
            <person name="Kohara Y."/>
            <person name="Koide E."/>
            <person name="Komatsu K."/>
            <person name="Kopischke S."/>
            <person name="Kubo M."/>
            <person name="Kyozuka J."/>
            <person name="Lagercrantz U."/>
            <person name="Lin S."/>
            <person name="Lindquist E."/>
            <person name="Lipzen A."/>
            <person name="Lu C."/>
            <person name="Luna E."/>
            <person name="Martienssen R."/>
            <person name="Minamino N."/>
            <person name="Mizutani M."/>
            <person name="Mizutani M."/>
            <person name="Mochizuki N."/>
            <person name="Monte I."/>
            <person name="Mosher R."/>
            <person name="Nagasaki H."/>
            <person name="Nakagami H."/>
            <person name="Naramoto S."/>
            <person name="Nishitani K."/>
            <person name="Ohtani M."/>
            <person name="Okamoto T."/>
            <person name="Okumura M."/>
            <person name="Phillips J."/>
            <person name="Pollak B."/>
            <person name="Reinders A."/>
            <person name="Roevekamp M."/>
            <person name="Sano R."/>
            <person name="Sawa S."/>
            <person name="Schmid M."/>
            <person name="Shirakawa M."/>
            <person name="Solano R."/>
            <person name="Spunde A."/>
            <person name="Suetsugu N."/>
            <person name="Sugano S."/>
            <person name="Sugiyama A."/>
            <person name="Sun R."/>
            <person name="Suzuki Y."/>
            <person name="Takenaka M."/>
            <person name="Takezawa D."/>
            <person name="Tomogane H."/>
            <person name="Tsuzuki M."/>
            <person name="Ueda T."/>
            <person name="Umeda M."/>
            <person name="Ward J."/>
            <person name="Watanabe Y."/>
            <person name="Yazaki K."/>
            <person name="Yokoyama R."/>
            <person name="Yoshitake Y."/>
            <person name="Yotsui I."/>
            <person name="Zachgo S."/>
            <person name="Schmutz J."/>
        </authorList>
    </citation>
    <scope>NUCLEOTIDE SEQUENCE [LARGE SCALE GENOMIC DNA]</scope>
    <source>
        <strain evidence="4">cv. B-3</strain>
    </source>
</reference>
<dbReference type="EMBL" id="CM010629">
    <property type="protein sequence ID" value="RID76433.1"/>
    <property type="molecule type" value="Genomic_DNA"/>
</dbReference>
<dbReference type="Proteomes" id="UP000264353">
    <property type="component" value="Chromosome A2"/>
</dbReference>
<feature type="region of interest" description="Disordered" evidence="1">
    <location>
        <begin position="306"/>
        <end position="333"/>
    </location>
</feature>